<dbReference type="InterPro" id="IPR040626">
    <property type="entry name" value="Pepdidase_M14_N"/>
</dbReference>
<dbReference type="PANTHER" id="PTHR12756:SF11">
    <property type="entry name" value="CYTOSOLIC CARBOXYPEPTIDASE 1"/>
    <property type="match status" value="1"/>
</dbReference>
<keyword evidence="5" id="KW-1185">Reference proteome</keyword>
<dbReference type="InterPro" id="IPR000834">
    <property type="entry name" value="Peptidase_M14"/>
</dbReference>
<dbReference type="GO" id="GO:0004181">
    <property type="term" value="F:metallocarboxypeptidase activity"/>
    <property type="evidence" value="ECO:0007669"/>
    <property type="project" value="InterPro"/>
</dbReference>
<evidence type="ECO:0000256" key="1">
    <source>
        <dbReference type="ARBA" id="ARBA00001947"/>
    </source>
</evidence>
<dbReference type="GO" id="GO:0006508">
    <property type="term" value="P:proteolysis"/>
    <property type="evidence" value="ECO:0007669"/>
    <property type="project" value="InterPro"/>
</dbReference>
<evidence type="ECO:0000256" key="2">
    <source>
        <dbReference type="PROSITE-ProRule" id="PRU01379"/>
    </source>
</evidence>
<dbReference type="KEGG" id="sniv:SFSGTM_09280"/>
<proteinExistence type="inferred from homology"/>
<dbReference type="InterPro" id="IPR050821">
    <property type="entry name" value="Cytosolic_carboxypeptidase"/>
</dbReference>
<dbReference type="PROSITE" id="PS52035">
    <property type="entry name" value="PEPTIDASE_M14"/>
    <property type="match status" value="1"/>
</dbReference>
<comment type="similarity">
    <text evidence="2">Belongs to the peptidase M14 family.</text>
</comment>
<reference evidence="5" key="1">
    <citation type="submission" date="2019-11" db="EMBL/GenBank/DDBJ databases">
        <title>Isolation and characterization of a novel species in the genus Sulfuriferula.</title>
        <authorList>
            <person name="Mochizuki J."/>
            <person name="Kojima H."/>
            <person name="Fukui M."/>
        </authorList>
    </citation>
    <scope>NUCLEOTIDE SEQUENCE [LARGE SCALE GENOMIC DNA]</scope>
    <source>
        <strain evidence="5">SGTM</strain>
    </source>
</reference>
<evidence type="ECO:0000313" key="4">
    <source>
        <dbReference type="EMBL" id="BBP00220.1"/>
    </source>
</evidence>
<dbReference type="Gene3D" id="3.40.630.10">
    <property type="entry name" value="Zn peptidases"/>
    <property type="match status" value="1"/>
</dbReference>
<dbReference type="EMBL" id="AP021881">
    <property type="protein sequence ID" value="BBP00220.1"/>
    <property type="molecule type" value="Genomic_DNA"/>
</dbReference>
<accession>A0A809SGU0</accession>
<organism evidence="4 5">
    <name type="scientific">Sulfuriferula nivalis</name>
    <dbReference type="NCBI Taxonomy" id="2675298"/>
    <lineage>
        <taxon>Bacteria</taxon>
        <taxon>Pseudomonadati</taxon>
        <taxon>Pseudomonadota</taxon>
        <taxon>Betaproteobacteria</taxon>
        <taxon>Nitrosomonadales</taxon>
        <taxon>Sulfuricellaceae</taxon>
        <taxon>Sulfuriferula</taxon>
    </lineage>
</organism>
<dbReference type="Proteomes" id="UP000463939">
    <property type="component" value="Chromosome"/>
</dbReference>
<dbReference type="Pfam" id="PF00246">
    <property type="entry name" value="Peptidase_M14"/>
    <property type="match status" value="1"/>
</dbReference>
<gene>
    <name evidence="4" type="ORF">SFSGTM_09280</name>
</gene>
<evidence type="ECO:0000259" key="3">
    <source>
        <dbReference type="PROSITE" id="PS52035"/>
    </source>
</evidence>
<dbReference type="PANTHER" id="PTHR12756">
    <property type="entry name" value="CYTOSOLIC CARBOXYPEPTIDASE"/>
    <property type="match status" value="1"/>
</dbReference>
<feature type="active site" description="Proton donor/acceptor" evidence="2">
    <location>
        <position position="330"/>
    </location>
</feature>
<evidence type="ECO:0000313" key="5">
    <source>
        <dbReference type="Proteomes" id="UP000463939"/>
    </source>
</evidence>
<dbReference type="GO" id="GO:0008270">
    <property type="term" value="F:zinc ion binding"/>
    <property type="evidence" value="ECO:0007669"/>
    <property type="project" value="InterPro"/>
</dbReference>
<dbReference type="Gene3D" id="2.60.40.3120">
    <property type="match status" value="1"/>
</dbReference>
<dbReference type="RefSeq" id="WP_162084174.1">
    <property type="nucleotide sequence ID" value="NZ_AP021881.1"/>
</dbReference>
<dbReference type="Pfam" id="PF18027">
    <property type="entry name" value="Pepdidase_M14_N"/>
    <property type="match status" value="1"/>
</dbReference>
<protein>
    <submittedName>
        <fullName evidence="4">Peptidase</fullName>
    </submittedName>
</protein>
<dbReference type="AlphaFoldDB" id="A0A809SGU0"/>
<dbReference type="CDD" id="cd06234">
    <property type="entry name" value="M14_PaCCP-like"/>
    <property type="match status" value="1"/>
</dbReference>
<dbReference type="SUPFAM" id="SSF53187">
    <property type="entry name" value="Zn-dependent exopeptidases"/>
    <property type="match status" value="1"/>
</dbReference>
<comment type="cofactor">
    <cofactor evidence="1">
        <name>Zn(2+)</name>
        <dbReference type="ChEBI" id="CHEBI:29105"/>
    </cofactor>
</comment>
<name>A0A809SGU0_9PROT</name>
<sequence>MYITSQFDAGAIDIIDAGQPDNIRLNIRADNACEFRQWFYFRIQDVRNTPLTIRLENAGNCTYPQGWEGYQAVASYDRQTWFRIQTDYDGQVLTLQHTPIHNNIFIAYFAPYPYERHRDLIAFANTHAHVSSLGTTIEDRPIDCVTWGTGPLPIWIIARQHPGETMTEWLIEGLINRLFNNNDVIARQIAQLATLHIIPNMNPDGAIHGNLRSNAAGINLNREWMYPSLNNSPEVYHVRNQMHTTGVSLFLDIHGDETIPHVFTDGCGMIPDYPAASLAQEQTFTQLLASTTPDFQTAYGYAPDRFSDEMLTLASKYVGHTFGCVSLTLEMPFKDHNNRPDTTYGWSPIRSQQLGKDLCVPILAHCLSLQNN</sequence>
<feature type="domain" description="Peptidase M14" evidence="3">
    <location>
        <begin position="108"/>
        <end position="366"/>
    </location>
</feature>